<dbReference type="RefSeq" id="XP_031397473.1">
    <property type="nucleotide sequence ID" value="XM_031541613.1"/>
</dbReference>
<evidence type="ECO:0000313" key="7">
    <source>
        <dbReference type="Proteomes" id="UP000515151"/>
    </source>
</evidence>
<dbReference type="Proteomes" id="UP000515151">
    <property type="component" value="Chromosome 5"/>
</dbReference>
<evidence type="ECO:0000256" key="5">
    <source>
        <dbReference type="ARBA" id="ARBA00023242"/>
    </source>
</evidence>
<dbReference type="PROSITE" id="PS50863">
    <property type="entry name" value="B3"/>
    <property type="match status" value="1"/>
</dbReference>
<dbReference type="OrthoDB" id="623918at2759"/>
<name>A0A6P8DYN1_PUNGR</name>
<dbReference type="PANTHER" id="PTHR31391:SF106">
    <property type="entry name" value="B3 DOMAIN-CONTAINING PROTEIN OS01G0723500"/>
    <property type="match status" value="1"/>
</dbReference>
<dbReference type="PANTHER" id="PTHR31391">
    <property type="entry name" value="B3 DOMAIN-CONTAINING PROTEIN OS11G0197600-RELATED"/>
    <property type="match status" value="1"/>
</dbReference>
<dbReference type="GO" id="GO:0003677">
    <property type="term" value="F:DNA binding"/>
    <property type="evidence" value="ECO:0007669"/>
    <property type="project" value="UniProtKB-KW"/>
</dbReference>
<dbReference type="Pfam" id="PF02362">
    <property type="entry name" value="B3"/>
    <property type="match status" value="1"/>
</dbReference>
<dbReference type="AlphaFoldDB" id="A0A6P8DYN1"/>
<gene>
    <name evidence="8" type="primary">LOC116208268</name>
</gene>
<keyword evidence="4" id="KW-0804">Transcription</keyword>
<evidence type="ECO:0000313" key="8">
    <source>
        <dbReference type="RefSeq" id="XP_031397473.1"/>
    </source>
</evidence>
<dbReference type="SUPFAM" id="SSF101936">
    <property type="entry name" value="DNA-binding pseudobarrel domain"/>
    <property type="match status" value="1"/>
</dbReference>
<dbReference type="CDD" id="cd10017">
    <property type="entry name" value="B3_DNA"/>
    <property type="match status" value="1"/>
</dbReference>
<dbReference type="Gene3D" id="2.40.330.10">
    <property type="entry name" value="DNA-binding pseudobarrel domain"/>
    <property type="match status" value="1"/>
</dbReference>
<reference evidence="7" key="1">
    <citation type="journal article" date="2020" name="Plant Biotechnol. J.">
        <title>The pomegranate (Punica granatum L.) draft genome dissects genetic divergence between soft- and hard-seeded cultivars.</title>
        <authorList>
            <person name="Luo X."/>
            <person name="Li H."/>
            <person name="Wu Z."/>
            <person name="Yao W."/>
            <person name="Zhao P."/>
            <person name="Cao D."/>
            <person name="Yu H."/>
            <person name="Li K."/>
            <person name="Poudel K."/>
            <person name="Zhao D."/>
            <person name="Zhang F."/>
            <person name="Xia X."/>
            <person name="Chen L."/>
            <person name="Wang Q."/>
            <person name="Jing D."/>
            <person name="Cao S."/>
        </authorList>
    </citation>
    <scope>NUCLEOTIDE SEQUENCE [LARGE SCALE GENOMIC DNA]</scope>
    <source>
        <strain evidence="7">cv. Tunisia</strain>
    </source>
</reference>
<feature type="domain" description="TF-B3" evidence="6">
    <location>
        <begin position="1"/>
        <end position="78"/>
    </location>
</feature>
<keyword evidence="3" id="KW-0238">DNA-binding</keyword>
<comment type="subcellular location">
    <subcellularLocation>
        <location evidence="1">Nucleus</location>
    </subcellularLocation>
</comment>
<dbReference type="InterPro" id="IPR003340">
    <property type="entry name" value="B3_DNA-bd"/>
</dbReference>
<evidence type="ECO:0000256" key="4">
    <source>
        <dbReference type="ARBA" id="ARBA00023163"/>
    </source>
</evidence>
<sequence length="114" mass="13499">MRWAEIETRCHPVELRHEGRSWPVKMLCYPKPEGNQGKLCHGWAAFLKDNVVRHGTEDICVFELINRNAFCVHIFRLKVGRTEGRRWEVGRVGCNLVKNHHRKFVQERINDTHI</sequence>
<evidence type="ECO:0000256" key="3">
    <source>
        <dbReference type="ARBA" id="ARBA00023125"/>
    </source>
</evidence>
<dbReference type="InterPro" id="IPR044837">
    <property type="entry name" value="REM16-like"/>
</dbReference>
<keyword evidence="5" id="KW-0539">Nucleus</keyword>
<dbReference type="GO" id="GO:0005634">
    <property type="term" value="C:nucleus"/>
    <property type="evidence" value="ECO:0007669"/>
    <property type="project" value="UniProtKB-SubCell"/>
</dbReference>
<dbReference type="InterPro" id="IPR015300">
    <property type="entry name" value="DNA-bd_pseudobarrel_sf"/>
</dbReference>
<accession>A0A6P8DYN1</accession>
<keyword evidence="7" id="KW-1185">Reference proteome</keyword>
<evidence type="ECO:0000259" key="6">
    <source>
        <dbReference type="PROSITE" id="PS50863"/>
    </source>
</evidence>
<keyword evidence="2" id="KW-0805">Transcription regulation</keyword>
<evidence type="ECO:0000256" key="1">
    <source>
        <dbReference type="ARBA" id="ARBA00004123"/>
    </source>
</evidence>
<reference evidence="8" key="2">
    <citation type="submission" date="2025-08" db="UniProtKB">
        <authorList>
            <consortium name="RefSeq"/>
        </authorList>
    </citation>
    <scope>IDENTIFICATION</scope>
    <source>
        <tissue evidence="8">Leaf</tissue>
    </source>
</reference>
<protein>
    <submittedName>
        <fullName evidence="8">Uncharacterized protein LOC116208268</fullName>
    </submittedName>
</protein>
<dbReference type="GeneID" id="116208268"/>
<organism evidence="7 8">
    <name type="scientific">Punica granatum</name>
    <name type="common">Pomegranate</name>
    <dbReference type="NCBI Taxonomy" id="22663"/>
    <lineage>
        <taxon>Eukaryota</taxon>
        <taxon>Viridiplantae</taxon>
        <taxon>Streptophyta</taxon>
        <taxon>Embryophyta</taxon>
        <taxon>Tracheophyta</taxon>
        <taxon>Spermatophyta</taxon>
        <taxon>Magnoliopsida</taxon>
        <taxon>eudicotyledons</taxon>
        <taxon>Gunneridae</taxon>
        <taxon>Pentapetalae</taxon>
        <taxon>rosids</taxon>
        <taxon>malvids</taxon>
        <taxon>Myrtales</taxon>
        <taxon>Lythraceae</taxon>
        <taxon>Punica</taxon>
    </lineage>
</organism>
<proteinExistence type="predicted"/>
<evidence type="ECO:0000256" key="2">
    <source>
        <dbReference type="ARBA" id="ARBA00023015"/>
    </source>
</evidence>